<evidence type="ECO:0000313" key="1">
    <source>
        <dbReference type="EMBL" id="CAB4157129.1"/>
    </source>
</evidence>
<accession>A0A6J5NDF2</accession>
<feature type="non-terminal residue" evidence="1">
    <location>
        <position position="1"/>
    </location>
</feature>
<sequence>GYVEDFDLEYLPGNRATAQIEVADAFGALANAPVDELDPPSELSGARVTRVLNLPEVNWPAELRQVQTGKTILLDSTVNGISALEYLQRVSTSEFGNLFISKDGDLIFKERNAATTTPDLVFSDDTTPSATIKILFSNVRAIYGSENLYTRIDLANTDVIPDEVTIENESATGLYGVRTYSNTNLLVQDPAVLQDLAQALLVTYDRPLYRFEAVTVVLDKLTNPQTEAVLNLEIGDIVQVHFTPSGVPPAIELPCRIIGISHSWEPQVKRTTFSLETLNFGVFVLNSPLLGELDNDRLSY</sequence>
<proteinExistence type="predicted"/>
<protein>
    <submittedName>
        <fullName evidence="1">Uncharacterized protein</fullName>
    </submittedName>
</protein>
<organism evidence="1">
    <name type="scientific">uncultured Caudovirales phage</name>
    <dbReference type="NCBI Taxonomy" id="2100421"/>
    <lineage>
        <taxon>Viruses</taxon>
        <taxon>Duplodnaviria</taxon>
        <taxon>Heunggongvirae</taxon>
        <taxon>Uroviricota</taxon>
        <taxon>Caudoviricetes</taxon>
        <taxon>Peduoviridae</taxon>
        <taxon>Maltschvirus</taxon>
        <taxon>Maltschvirus maltsch</taxon>
    </lineage>
</organism>
<gene>
    <name evidence="1" type="ORF">UFOVP692_1</name>
</gene>
<dbReference type="EMBL" id="LR796658">
    <property type="protein sequence ID" value="CAB4157129.1"/>
    <property type="molecule type" value="Genomic_DNA"/>
</dbReference>
<reference evidence="1" key="1">
    <citation type="submission" date="2020-04" db="EMBL/GenBank/DDBJ databases">
        <authorList>
            <person name="Chiriac C."/>
            <person name="Salcher M."/>
            <person name="Ghai R."/>
            <person name="Kavagutti S V."/>
        </authorList>
    </citation>
    <scope>NUCLEOTIDE SEQUENCE</scope>
</reference>
<name>A0A6J5NDF2_9CAUD</name>